<dbReference type="AlphaFoldDB" id="A0A415ESF5"/>
<name>A0A415ESF5_ENTCA</name>
<proteinExistence type="predicted"/>
<evidence type="ECO:0000256" key="1">
    <source>
        <dbReference type="ARBA" id="ARBA00022679"/>
    </source>
</evidence>
<dbReference type="PANTHER" id="PTHR43861">
    <property type="entry name" value="TRANS-ACONITATE 2-METHYLTRANSFERASE-RELATED"/>
    <property type="match status" value="1"/>
</dbReference>
<dbReference type="InterPro" id="IPR029063">
    <property type="entry name" value="SAM-dependent_MTases_sf"/>
</dbReference>
<evidence type="ECO:0000313" key="2">
    <source>
        <dbReference type="EMBL" id="RHK06259.1"/>
    </source>
</evidence>
<dbReference type="GO" id="GO:0008168">
    <property type="term" value="F:methyltransferase activity"/>
    <property type="evidence" value="ECO:0007669"/>
    <property type="project" value="UniProtKB-KW"/>
</dbReference>
<dbReference type="SUPFAM" id="SSF53335">
    <property type="entry name" value="S-adenosyl-L-methionine-dependent methyltransferases"/>
    <property type="match status" value="1"/>
</dbReference>
<evidence type="ECO:0000313" key="3">
    <source>
        <dbReference type="Proteomes" id="UP000286288"/>
    </source>
</evidence>
<dbReference type="CDD" id="cd02440">
    <property type="entry name" value="AdoMet_MTases"/>
    <property type="match status" value="1"/>
</dbReference>
<dbReference type="Gene3D" id="3.40.50.150">
    <property type="entry name" value="Vaccinia Virus protein VP39"/>
    <property type="match status" value="1"/>
</dbReference>
<keyword evidence="1 2" id="KW-0808">Transferase</keyword>
<dbReference type="EMBL" id="QRMZ01000011">
    <property type="protein sequence ID" value="RHK06259.1"/>
    <property type="molecule type" value="Genomic_DNA"/>
</dbReference>
<protein>
    <submittedName>
        <fullName evidence="2">Class I SAM-dependent methyltransferase</fullName>
    </submittedName>
</protein>
<dbReference type="PANTHER" id="PTHR43861:SF3">
    <property type="entry name" value="PUTATIVE (AFU_ORTHOLOGUE AFUA_2G14390)-RELATED"/>
    <property type="match status" value="1"/>
</dbReference>
<gene>
    <name evidence="2" type="ORF">DW084_09725</name>
</gene>
<dbReference type="Pfam" id="PF13489">
    <property type="entry name" value="Methyltransf_23"/>
    <property type="match status" value="1"/>
</dbReference>
<organism evidence="2 3">
    <name type="scientific">Enterococcus casseliflavus</name>
    <name type="common">Enterococcus flavescens</name>
    <dbReference type="NCBI Taxonomy" id="37734"/>
    <lineage>
        <taxon>Bacteria</taxon>
        <taxon>Bacillati</taxon>
        <taxon>Bacillota</taxon>
        <taxon>Bacilli</taxon>
        <taxon>Lactobacillales</taxon>
        <taxon>Enterococcaceae</taxon>
        <taxon>Enterococcus</taxon>
    </lineage>
</organism>
<sequence>MSEIFNAMAAKYDTPERIALAQLVTQTLEPYFKDNQHQTLIDIGGGTGLVSLPLAAYVQHLAIWDTAPNMIEVSEKKINQLQLANASATVHDLLQESLQAKADAVLLSLVLLHIPDTAAMMEKLYDLLQPGGTLYLVDFLKNPAVSHPLVHNGFDPAALTQLAETTGFTATSFTVFHEADHLFMNQPAAMFLAILKKPTE</sequence>
<dbReference type="GO" id="GO:0032259">
    <property type="term" value="P:methylation"/>
    <property type="evidence" value="ECO:0007669"/>
    <property type="project" value="UniProtKB-KW"/>
</dbReference>
<accession>A0A415ESF5</accession>
<keyword evidence="2" id="KW-0489">Methyltransferase</keyword>
<reference evidence="2 3" key="1">
    <citation type="submission" date="2018-08" db="EMBL/GenBank/DDBJ databases">
        <title>A genome reference for cultivated species of the human gut microbiota.</title>
        <authorList>
            <person name="Zou Y."/>
            <person name="Xue W."/>
            <person name="Luo G."/>
        </authorList>
    </citation>
    <scope>NUCLEOTIDE SEQUENCE [LARGE SCALE GENOMIC DNA]</scope>
    <source>
        <strain evidence="2 3">AF48-16</strain>
    </source>
</reference>
<dbReference type="Proteomes" id="UP000286288">
    <property type="component" value="Unassembled WGS sequence"/>
</dbReference>
<comment type="caution">
    <text evidence="2">The sequence shown here is derived from an EMBL/GenBank/DDBJ whole genome shotgun (WGS) entry which is preliminary data.</text>
</comment>